<name>A0A7J0GA33_9ERIC</name>
<evidence type="ECO:0000256" key="1">
    <source>
        <dbReference type="SAM" id="MobiDB-lite"/>
    </source>
</evidence>
<reference evidence="2 3" key="1">
    <citation type="submission" date="2019-07" db="EMBL/GenBank/DDBJ databases">
        <title>De Novo Assembly of kiwifruit Actinidia rufa.</title>
        <authorList>
            <person name="Sugita-Konishi S."/>
            <person name="Sato K."/>
            <person name="Mori E."/>
            <person name="Abe Y."/>
            <person name="Kisaki G."/>
            <person name="Hamano K."/>
            <person name="Suezawa K."/>
            <person name="Otani M."/>
            <person name="Fukuda T."/>
            <person name="Manabe T."/>
            <person name="Gomi K."/>
            <person name="Tabuchi M."/>
            <person name="Akimitsu K."/>
            <person name="Kataoka I."/>
        </authorList>
    </citation>
    <scope>NUCLEOTIDE SEQUENCE [LARGE SCALE GENOMIC DNA]</scope>
    <source>
        <strain evidence="3">cv. Fuchu</strain>
    </source>
</reference>
<dbReference type="Proteomes" id="UP000585474">
    <property type="component" value="Unassembled WGS sequence"/>
</dbReference>
<accession>A0A7J0GA33</accession>
<evidence type="ECO:0000313" key="3">
    <source>
        <dbReference type="Proteomes" id="UP000585474"/>
    </source>
</evidence>
<protein>
    <submittedName>
        <fullName evidence="2">Uncharacterized protein</fullName>
    </submittedName>
</protein>
<dbReference type="OrthoDB" id="686565at2759"/>
<comment type="caution">
    <text evidence="2">The sequence shown here is derived from an EMBL/GenBank/DDBJ whole genome shotgun (WGS) entry which is preliminary data.</text>
</comment>
<evidence type="ECO:0000313" key="2">
    <source>
        <dbReference type="EMBL" id="GFZ07558.1"/>
    </source>
</evidence>
<dbReference type="PANTHER" id="PTHR34287">
    <property type="entry name" value="OS06G0551500 PROTEIN-RELATED"/>
    <property type="match status" value="1"/>
</dbReference>
<dbReference type="AlphaFoldDB" id="A0A7J0GA33"/>
<feature type="region of interest" description="Disordered" evidence="1">
    <location>
        <begin position="1"/>
        <end position="24"/>
    </location>
</feature>
<keyword evidence="3" id="KW-1185">Reference proteome</keyword>
<dbReference type="PANTHER" id="PTHR34287:SF12">
    <property type="match status" value="1"/>
</dbReference>
<feature type="compositionally biased region" description="Low complexity" evidence="1">
    <location>
        <begin position="1"/>
        <end position="21"/>
    </location>
</feature>
<gene>
    <name evidence="2" type="ORF">Acr_19g0004950</name>
</gene>
<proteinExistence type="predicted"/>
<organism evidence="2 3">
    <name type="scientific">Actinidia rufa</name>
    <dbReference type="NCBI Taxonomy" id="165716"/>
    <lineage>
        <taxon>Eukaryota</taxon>
        <taxon>Viridiplantae</taxon>
        <taxon>Streptophyta</taxon>
        <taxon>Embryophyta</taxon>
        <taxon>Tracheophyta</taxon>
        <taxon>Spermatophyta</taxon>
        <taxon>Magnoliopsida</taxon>
        <taxon>eudicotyledons</taxon>
        <taxon>Gunneridae</taxon>
        <taxon>Pentapetalae</taxon>
        <taxon>asterids</taxon>
        <taxon>Ericales</taxon>
        <taxon>Actinidiaceae</taxon>
        <taxon>Actinidia</taxon>
    </lineage>
</organism>
<dbReference type="EMBL" id="BJWL01000019">
    <property type="protein sequence ID" value="GFZ07558.1"/>
    <property type="molecule type" value="Genomic_DNA"/>
</dbReference>
<sequence>MATPETSSPTSEPQTSSPTSPNVQLVSKSLSDRLLGKYLDASELDFDYEQSGLWSPPIPRRVFLDSPGNICSGGDMLAKLKNLKKVHWFPRLIFCFTTVRTFHNFYAWFI</sequence>